<dbReference type="SUPFAM" id="SSF46785">
    <property type="entry name" value="Winged helix' DNA-binding domain"/>
    <property type="match status" value="1"/>
</dbReference>
<organism evidence="1">
    <name type="scientific">uncultured Caudovirales phage</name>
    <dbReference type="NCBI Taxonomy" id="2100421"/>
    <lineage>
        <taxon>Viruses</taxon>
        <taxon>Duplodnaviria</taxon>
        <taxon>Heunggongvirae</taxon>
        <taxon>Uroviricota</taxon>
        <taxon>Caudoviricetes</taxon>
        <taxon>Peduoviridae</taxon>
        <taxon>Maltschvirus</taxon>
        <taxon>Maltschvirus maltsch</taxon>
    </lineage>
</organism>
<reference evidence="1" key="1">
    <citation type="submission" date="2020-04" db="EMBL/GenBank/DDBJ databases">
        <authorList>
            <person name="Chiriac C."/>
            <person name="Salcher M."/>
            <person name="Ghai R."/>
            <person name="Kavagutti S V."/>
        </authorList>
    </citation>
    <scope>NUCLEOTIDE SEQUENCE</scope>
</reference>
<gene>
    <name evidence="1" type="ORF">UFOVP2_11</name>
</gene>
<evidence type="ECO:0000313" key="1">
    <source>
        <dbReference type="EMBL" id="CAB4120833.1"/>
    </source>
</evidence>
<sequence length="129" mass="14656">MNPGLKQGFVRLDSLAHRILQCVLLIGPATEAEISEELGCDRRHTATILIKLVKTGLIFRHGKIHAYKYGGRTKMVFGLEPRSKPIPYKRATPIERSKRYRDKLKSDAKIALIRVPSVFDFRGEINIQS</sequence>
<dbReference type="InterPro" id="IPR036390">
    <property type="entry name" value="WH_DNA-bd_sf"/>
</dbReference>
<proteinExistence type="predicted"/>
<name>A0A6J5KHG5_9CAUD</name>
<accession>A0A6J5KHG5</accession>
<dbReference type="EMBL" id="LR796138">
    <property type="protein sequence ID" value="CAB4120833.1"/>
    <property type="molecule type" value="Genomic_DNA"/>
</dbReference>
<protein>
    <submittedName>
        <fullName evidence="1">Uncharacterized protein</fullName>
    </submittedName>
</protein>